<evidence type="ECO:0000259" key="1">
    <source>
        <dbReference type="Pfam" id="PF08378"/>
    </source>
</evidence>
<dbReference type="Proteomes" id="UP000287502">
    <property type="component" value="Chromosome"/>
</dbReference>
<evidence type="ECO:0000313" key="3">
    <source>
        <dbReference type="Proteomes" id="UP000287502"/>
    </source>
</evidence>
<reference evidence="2 3" key="1">
    <citation type="submission" date="2019-01" db="EMBL/GenBank/DDBJ databases">
        <title>Geovibrio thiophilus DSM 11263, complete genome.</title>
        <authorList>
            <person name="Spring S."/>
            <person name="Bunk B."/>
            <person name="Sproer C."/>
        </authorList>
    </citation>
    <scope>NUCLEOTIDE SEQUENCE [LARGE SCALE GENOMIC DNA]</scope>
    <source>
        <strain evidence="2 3">DSM 11263</strain>
    </source>
</reference>
<accession>A0A410JXD2</accession>
<gene>
    <name evidence="2" type="ORF">EP073_04490</name>
</gene>
<dbReference type="RefSeq" id="WP_128465978.1">
    <property type="nucleotide sequence ID" value="NZ_CP035108.1"/>
</dbReference>
<dbReference type="AlphaFoldDB" id="A0A410JXD2"/>
<protein>
    <submittedName>
        <fullName evidence="2">NERD domain-containing protein</fullName>
    </submittedName>
</protein>
<keyword evidence="3" id="KW-1185">Reference proteome</keyword>
<dbReference type="Pfam" id="PF08378">
    <property type="entry name" value="NERD"/>
    <property type="match status" value="1"/>
</dbReference>
<name>A0A410JXD2_9BACT</name>
<organism evidence="2 3">
    <name type="scientific">Geovibrio thiophilus</name>
    <dbReference type="NCBI Taxonomy" id="139438"/>
    <lineage>
        <taxon>Bacteria</taxon>
        <taxon>Pseudomonadati</taxon>
        <taxon>Deferribacterota</taxon>
        <taxon>Deferribacteres</taxon>
        <taxon>Deferribacterales</taxon>
        <taxon>Geovibrionaceae</taxon>
        <taxon>Geovibrio</taxon>
    </lineage>
</organism>
<dbReference type="OrthoDB" id="1551443at2"/>
<dbReference type="EMBL" id="CP035108">
    <property type="protein sequence ID" value="QAR32691.1"/>
    <property type="molecule type" value="Genomic_DNA"/>
</dbReference>
<dbReference type="InterPro" id="IPR011528">
    <property type="entry name" value="NERD"/>
</dbReference>
<evidence type="ECO:0000313" key="2">
    <source>
        <dbReference type="EMBL" id="QAR32691.1"/>
    </source>
</evidence>
<dbReference type="KEGG" id="gtl:EP073_04490"/>
<sequence length="409" mass="47245">MRTEEHIIAELKELCIQDGYLNAVAHFCLETGYIYYTEKIGSDEVSERYSRKNLIDTEIKTILGFAIKKGINTQKITPARVQSYIDKTEELLRELHDSMCLTIRDELFGSLPSEGIPVKTSDEFPNSFFREVIFYCGMSAHNFQFHEFAIEKYQNDNNWLEKTCGLSIQNCVSICKAISDRVLENINSTLSDKIKSSKALIDGNFLINLFKFNVSDIAKQSKLEKNTVQSFMKLFSVDDTKRNNSFNELHDFNMIQAKPIIQISSDEYLSFDSTSLYQAIYESPFYWMMKDKGYRDIAVENRGRFTEEFVFNKLSQIFGSKNVYKNIDIYSSPSNRLGEIDILVQYSDRIFIVQTKSKGLTLEAQKCNDNTLRTDFKKAVQDAYDQGLICAKALLRKRWSPKSVQYAKV</sequence>
<feature type="domain" description="NERD" evidence="1">
    <location>
        <begin position="302"/>
        <end position="396"/>
    </location>
</feature>
<proteinExistence type="predicted"/>